<dbReference type="EMBL" id="SRYA01000052">
    <property type="protein sequence ID" value="TGY91636.1"/>
    <property type="molecule type" value="Genomic_DNA"/>
</dbReference>
<evidence type="ECO:0000313" key="1">
    <source>
        <dbReference type="EMBL" id="TGY91636.1"/>
    </source>
</evidence>
<keyword evidence="2" id="KW-1185">Reference proteome</keyword>
<gene>
    <name evidence="1" type="ORF">E5329_20265</name>
</gene>
<organism evidence="1 2">
    <name type="scientific">Petralouisia muris</name>
    <dbReference type="NCBI Taxonomy" id="3032872"/>
    <lineage>
        <taxon>Bacteria</taxon>
        <taxon>Bacillati</taxon>
        <taxon>Bacillota</taxon>
        <taxon>Clostridia</taxon>
        <taxon>Lachnospirales</taxon>
        <taxon>Lachnospiraceae</taxon>
        <taxon>Petralouisia</taxon>
    </lineage>
</organism>
<proteinExistence type="predicted"/>
<reference evidence="1" key="1">
    <citation type="submission" date="2019-04" db="EMBL/GenBank/DDBJ databases">
        <title>Microbes associate with the intestines of laboratory mice.</title>
        <authorList>
            <person name="Navarre W."/>
            <person name="Wong E."/>
            <person name="Huang K."/>
            <person name="Tropini C."/>
            <person name="Ng K."/>
            <person name="Yu B."/>
        </authorList>
    </citation>
    <scope>NUCLEOTIDE SEQUENCE</scope>
    <source>
        <strain evidence="1">NM01_1-7b</strain>
    </source>
</reference>
<sequence>MKKSIFKDVIVFLVMLAIVAVVCWFLPDSIPFHFNEQGEADLVVNKWFLLLGTVIPYSAYIQFFRKRKGGK</sequence>
<dbReference type="Proteomes" id="UP000304953">
    <property type="component" value="Unassembled WGS sequence"/>
</dbReference>
<name>A0AC61RRA5_9FIRM</name>
<accession>A0AC61RRA5</accession>
<evidence type="ECO:0000313" key="2">
    <source>
        <dbReference type="Proteomes" id="UP000304953"/>
    </source>
</evidence>
<comment type="caution">
    <text evidence="1">The sequence shown here is derived from an EMBL/GenBank/DDBJ whole genome shotgun (WGS) entry which is preliminary data.</text>
</comment>
<protein>
    <submittedName>
        <fullName evidence="1">DUF1648 domain-containing protein</fullName>
    </submittedName>
</protein>